<dbReference type="Pfam" id="PF00134">
    <property type="entry name" value="Cyclin_N"/>
    <property type="match status" value="1"/>
</dbReference>
<dbReference type="GO" id="GO:0044772">
    <property type="term" value="P:mitotic cell cycle phase transition"/>
    <property type="evidence" value="ECO:0007669"/>
    <property type="project" value="InterPro"/>
</dbReference>
<feature type="domain" description="Cyclin C-terminal" evidence="9">
    <location>
        <begin position="311"/>
        <end position="429"/>
    </location>
</feature>
<dbReference type="GO" id="GO:0005829">
    <property type="term" value="C:cytosol"/>
    <property type="evidence" value="ECO:0007669"/>
    <property type="project" value="UniProtKB-ARBA"/>
</dbReference>
<dbReference type="GO" id="GO:0016538">
    <property type="term" value="F:cyclin-dependent protein serine/threonine kinase regulator activity"/>
    <property type="evidence" value="ECO:0007669"/>
    <property type="project" value="InterPro"/>
</dbReference>
<evidence type="ECO:0000313" key="10">
    <source>
        <dbReference type="Ensembl" id="ENSACDP00005005727.1"/>
    </source>
</evidence>
<reference evidence="10" key="2">
    <citation type="submission" date="2025-09" db="UniProtKB">
        <authorList>
            <consortium name="Ensembl"/>
        </authorList>
    </citation>
    <scope>IDENTIFICATION</scope>
</reference>
<keyword evidence="11" id="KW-1185">Reference proteome</keyword>
<feature type="compositionally biased region" description="Low complexity" evidence="7">
    <location>
        <begin position="81"/>
        <end position="94"/>
    </location>
</feature>
<keyword evidence="3" id="KW-0132">Cell division</keyword>
<dbReference type="PIRSF" id="PIRSF001771">
    <property type="entry name" value="Cyclin_A_B_D_E"/>
    <property type="match status" value="1"/>
</dbReference>
<evidence type="ECO:0000313" key="11">
    <source>
        <dbReference type="Proteomes" id="UP000694521"/>
    </source>
</evidence>
<dbReference type="Gene3D" id="1.10.472.10">
    <property type="entry name" value="Cyclin-like"/>
    <property type="match status" value="2"/>
</dbReference>
<dbReference type="GO" id="GO:0051301">
    <property type="term" value="P:cell division"/>
    <property type="evidence" value="ECO:0007669"/>
    <property type="project" value="UniProtKB-KW"/>
</dbReference>
<dbReference type="InterPro" id="IPR004367">
    <property type="entry name" value="Cyclin_C-dom"/>
</dbReference>
<keyword evidence="4 6" id="KW-0195">Cyclin</keyword>
<dbReference type="FunFam" id="1.10.472.10:FF:000198">
    <property type="entry name" value="G2/mitotic-specific cyclin-B1"/>
    <property type="match status" value="1"/>
</dbReference>
<feature type="compositionally biased region" description="Pro residues" evidence="7">
    <location>
        <begin position="115"/>
        <end position="130"/>
    </location>
</feature>
<dbReference type="InterPro" id="IPR039361">
    <property type="entry name" value="Cyclin"/>
</dbReference>
<protein>
    <submittedName>
        <fullName evidence="10">Cyclin B1</fullName>
    </submittedName>
</protein>
<feature type="domain" description="Cyclin-like" evidence="8">
    <location>
        <begin position="219"/>
        <end position="302"/>
    </location>
</feature>
<feature type="compositionally biased region" description="Low complexity" evidence="7">
    <location>
        <begin position="131"/>
        <end position="143"/>
    </location>
</feature>
<dbReference type="CDD" id="cd20507">
    <property type="entry name" value="CYCLIN_CCNB1-like_rpt1"/>
    <property type="match status" value="1"/>
</dbReference>
<comment type="function">
    <text evidence="1">Essential for the control of the cell cycle at the G2/M (mitosis) transition.</text>
</comment>
<dbReference type="SUPFAM" id="SSF47954">
    <property type="entry name" value="Cyclin-like"/>
    <property type="match status" value="2"/>
</dbReference>
<feature type="domain" description="Cyclin-like" evidence="8">
    <location>
        <begin position="315"/>
        <end position="396"/>
    </location>
</feature>
<name>A0A8B9IG20_ANSCY</name>
<dbReference type="SMART" id="SM01332">
    <property type="entry name" value="Cyclin_C"/>
    <property type="match status" value="1"/>
</dbReference>
<gene>
    <name evidence="10" type="primary">CCNB1</name>
</gene>
<evidence type="ECO:0000256" key="4">
    <source>
        <dbReference type="ARBA" id="ARBA00023127"/>
    </source>
</evidence>
<evidence type="ECO:0000256" key="2">
    <source>
        <dbReference type="ARBA" id="ARBA00006955"/>
    </source>
</evidence>
<comment type="similarity">
    <text evidence="2">Belongs to the cyclin family. Cyclin AB subfamily.</text>
</comment>
<dbReference type="InterPro" id="IPR036915">
    <property type="entry name" value="Cyclin-like_sf"/>
</dbReference>
<accession>A0A8B9IG20</accession>
<feature type="region of interest" description="Disordered" evidence="7">
    <location>
        <begin position="1"/>
        <end position="153"/>
    </location>
</feature>
<dbReference type="InterPro" id="IPR013763">
    <property type="entry name" value="Cyclin-like_dom"/>
</dbReference>
<dbReference type="SMART" id="SM00385">
    <property type="entry name" value="CYCLIN"/>
    <property type="match status" value="2"/>
</dbReference>
<evidence type="ECO:0000259" key="9">
    <source>
        <dbReference type="SMART" id="SM01332"/>
    </source>
</evidence>
<reference evidence="10" key="1">
    <citation type="submission" date="2025-08" db="UniProtKB">
        <authorList>
            <consortium name="Ensembl"/>
        </authorList>
    </citation>
    <scope>IDENTIFICATION</scope>
</reference>
<dbReference type="Ensembl" id="ENSACDT00005006886.1">
    <property type="protein sequence ID" value="ENSACDP00005005727.1"/>
    <property type="gene ID" value="ENSACDG00005004197.1"/>
</dbReference>
<dbReference type="PANTHER" id="PTHR10177">
    <property type="entry name" value="CYCLINS"/>
    <property type="match status" value="1"/>
</dbReference>
<evidence type="ECO:0000259" key="8">
    <source>
        <dbReference type="SMART" id="SM00385"/>
    </source>
</evidence>
<dbReference type="Proteomes" id="UP000694521">
    <property type="component" value="Unplaced"/>
</dbReference>
<dbReference type="Pfam" id="PF02984">
    <property type="entry name" value="Cyclin_C"/>
    <property type="match status" value="1"/>
</dbReference>
<keyword evidence="5" id="KW-0131">Cell cycle</keyword>
<organism evidence="10 11">
    <name type="scientific">Anser cygnoides</name>
    <name type="common">Swan goose</name>
    <dbReference type="NCBI Taxonomy" id="8845"/>
    <lineage>
        <taxon>Eukaryota</taxon>
        <taxon>Metazoa</taxon>
        <taxon>Chordata</taxon>
        <taxon>Craniata</taxon>
        <taxon>Vertebrata</taxon>
        <taxon>Euteleostomi</taxon>
        <taxon>Archelosauria</taxon>
        <taxon>Archosauria</taxon>
        <taxon>Dinosauria</taxon>
        <taxon>Saurischia</taxon>
        <taxon>Theropoda</taxon>
        <taxon>Coelurosauria</taxon>
        <taxon>Aves</taxon>
        <taxon>Neognathae</taxon>
        <taxon>Galloanserae</taxon>
        <taxon>Anseriformes</taxon>
        <taxon>Anatidae</taxon>
        <taxon>Anserinae</taxon>
        <taxon>Anser</taxon>
    </lineage>
</organism>
<evidence type="ECO:0000256" key="6">
    <source>
        <dbReference type="RuleBase" id="RU000383"/>
    </source>
</evidence>
<proteinExistence type="inferred from homology"/>
<evidence type="ECO:0000256" key="1">
    <source>
        <dbReference type="ARBA" id="ARBA00003222"/>
    </source>
</evidence>
<evidence type="ECO:0000256" key="7">
    <source>
        <dbReference type="SAM" id="MobiDB-lite"/>
    </source>
</evidence>
<dbReference type="InterPro" id="IPR006671">
    <property type="entry name" value="Cyclin_N"/>
</dbReference>
<sequence length="445" mass="48505">MPSRLPLPAGRPRPVARPCNQPAPGGPGKSSAPAAKTGVEGRKPGLLPRTVLRDIGNSAAEPSRLAAPRKPLRAYSKRPCAAGTAAGTAAAAAAQPVPKTTVARRPLKAAAKKSAPPPPPSPPPPPPEPQPQQQEPTSSSSTEGPACTPAEGMLRQEDPDALSEEEDVDAKDSNRPELCSKYVKDIYKYLRELEVTHVVRPQYLAGQNITAKMRAVLMDWLVQVQVRFSLLQETLYLTVSIVDLYLQDNAVRSALPLVGITAMFLASKYEETFPPSIGDFAYVTQDKYTTSQICKMEIKILQALDFRLGRPLPIHFLNRTSRIAEVDLEQHILSKYLLELSILDYDIAHIHPSRKAAAATCLALKLLGGSPWTKTLQHYMSYSESDLVPVMQHLAKNVILVNQGYMKYASIKNKYASSGNKQVSTLAQLNSDIIEDLAKPLAELL</sequence>
<evidence type="ECO:0000256" key="3">
    <source>
        <dbReference type="ARBA" id="ARBA00022618"/>
    </source>
</evidence>
<dbReference type="InterPro" id="IPR046965">
    <property type="entry name" value="Cyclin_A/B-like"/>
</dbReference>
<dbReference type="AlphaFoldDB" id="A0A8B9IG20"/>
<evidence type="ECO:0000256" key="5">
    <source>
        <dbReference type="ARBA" id="ARBA00023306"/>
    </source>
</evidence>